<evidence type="ECO:0000256" key="1">
    <source>
        <dbReference type="ARBA" id="ARBA00022980"/>
    </source>
</evidence>
<dbReference type="Proteomes" id="UP000464317">
    <property type="component" value="Chromosome"/>
</dbReference>
<dbReference type="GO" id="GO:1990904">
    <property type="term" value="C:ribonucleoprotein complex"/>
    <property type="evidence" value="ECO:0007669"/>
    <property type="project" value="UniProtKB-KW"/>
</dbReference>
<dbReference type="NCBIfam" id="NF000612">
    <property type="entry name" value="PRK00019.1"/>
    <property type="match status" value="1"/>
</dbReference>
<dbReference type="AlphaFoldDB" id="A0A809RVT6"/>
<dbReference type="GO" id="GO:0006412">
    <property type="term" value="P:translation"/>
    <property type="evidence" value="ECO:0007669"/>
    <property type="project" value="InterPro"/>
</dbReference>
<dbReference type="InterPro" id="IPR042105">
    <property type="entry name" value="Ribosomal_bL31_sf"/>
</dbReference>
<organism evidence="4 5">
    <name type="scientific">Mycoplasmopsis felis</name>
    <dbReference type="NCBI Taxonomy" id="33923"/>
    <lineage>
        <taxon>Bacteria</taxon>
        <taxon>Bacillati</taxon>
        <taxon>Mycoplasmatota</taxon>
        <taxon>Mycoplasmoidales</taxon>
        <taxon>Metamycoplasmataceae</taxon>
        <taxon>Mycoplasmopsis</taxon>
    </lineage>
</organism>
<dbReference type="PRINTS" id="PR01249">
    <property type="entry name" value="RIBOSOMALL31"/>
</dbReference>
<protein>
    <recommendedName>
        <fullName evidence="3">50S ribosomal protein L31</fullName>
    </recommendedName>
</protein>
<dbReference type="PANTHER" id="PTHR33280:SF1">
    <property type="entry name" value="LARGE RIBOSOMAL SUBUNIT PROTEIN BL31C"/>
    <property type="match status" value="1"/>
</dbReference>
<dbReference type="PROSITE" id="PS01143">
    <property type="entry name" value="RIBOSOMAL_L31"/>
    <property type="match status" value="1"/>
</dbReference>
<reference evidence="4 5" key="1">
    <citation type="submission" date="2020-01" db="EMBL/GenBank/DDBJ databases">
        <title>Complete genome sequence of Mycoplasma felis strain Myco-2.</title>
        <authorList>
            <person name="Kinoshita Y."/>
            <person name="Niwa H."/>
            <person name="Uchida-Fujii E."/>
            <person name="Nukada T."/>
        </authorList>
    </citation>
    <scope>NUCLEOTIDE SEQUENCE [LARGE SCALE GENOMIC DNA]</scope>
    <source>
        <strain evidence="4 5">Myco-2</strain>
    </source>
</reference>
<keyword evidence="2 3" id="KW-0687">Ribonucleoprotein</keyword>
<name>A0A809RVT6_9BACT</name>
<keyword evidence="5" id="KW-1185">Reference proteome</keyword>
<sequence length="69" mass="7935">MKKNIHPDYYELNVSCSTCQKQFVFKSTKKSFSVDVCSGCHPVYTGNRTQVKATGRIDRFNKRLEKASK</sequence>
<dbReference type="GO" id="GO:0003735">
    <property type="term" value="F:structural constituent of ribosome"/>
    <property type="evidence" value="ECO:0007669"/>
    <property type="project" value="InterPro"/>
</dbReference>
<dbReference type="EMBL" id="AP022325">
    <property type="protein sequence ID" value="BBU47770.1"/>
    <property type="molecule type" value="Genomic_DNA"/>
</dbReference>
<keyword evidence="1 3" id="KW-0689">Ribosomal protein</keyword>
<dbReference type="RefSeq" id="WP_161553218.1">
    <property type="nucleotide sequence ID" value="NZ_AP022325.1"/>
</dbReference>
<dbReference type="Pfam" id="PF01197">
    <property type="entry name" value="Ribosomal_L31"/>
    <property type="match status" value="1"/>
</dbReference>
<evidence type="ECO:0000256" key="2">
    <source>
        <dbReference type="ARBA" id="ARBA00023274"/>
    </source>
</evidence>
<gene>
    <name evidence="4" type="primary">rpmE</name>
    <name evidence="4" type="ORF">JPM2_4630</name>
</gene>
<evidence type="ECO:0000313" key="5">
    <source>
        <dbReference type="Proteomes" id="UP000464317"/>
    </source>
</evidence>
<dbReference type="NCBIfam" id="TIGR00105">
    <property type="entry name" value="L31"/>
    <property type="match status" value="1"/>
</dbReference>
<evidence type="ECO:0000256" key="3">
    <source>
        <dbReference type="RuleBase" id="RU000564"/>
    </source>
</evidence>
<dbReference type="Gene3D" id="4.10.830.30">
    <property type="entry name" value="Ribosomal protein L31"/>
    <property type="match status" value="1"/>
</dbReference>
<comment type="similarity">
    <text evidence="3">Belongs to the bacterial ribosomal protein bL31 family.</text>
</comment>
<proteinExistence type="inferred from homology"/>
<dbReference type="InterPro" id="IPR002150">
    <property type="entry name" value="Ribosomal_bL31"/>
</dbReference>
<dbReference type="PANTHER" id="PTHR33280">
    <property type="entry name" value="50S RIBOSOMAL PROTEIN L31, CHLOROPLASTIC"/>
    <property type="match status" value="1"/>
</dbReference>
<accession>A0A809RVT6</accession>
<dbReference type="InterPro" id="IPR034704">
    <property type="entry name" value="Ribosomal_bL28/bL31-like_sf"/>
</dbReference>
<dbReference type="SUPFAM" id="SSF143800">
    <property type="entry name" value="L28p-like"/>
    <property type="match status" value="1"/>
</dbReference>
<dbReference type="GO" id="GO:0005840">
    <property type="term" value="C:ribosome"/>
    <property type="evidence" value="ECO:0007669"/>
    <property type="project" value="UniProtKB-KW"/>
</dbReference>
<evidence type="ECO:0000313" key="4">
    <source>
        <dbReference type="EMBL" id="BBU47770.1"/>
    </source>
</evidence>
<dbReference type="KEGG" id="mfel:JPM2_4630"/>